<evidence type="ECO:0000313" key="22">
    <source>
        <dbReference type="Proteomes" id="UP000248592"/>
    </source>
</evidence>
<evidence type="ECO:0000256" key="9">
    <source>
        <dbReference type="ARBA" id="ARBA00022630"/>
    </source>
</evidence>
<evidence type="ECO:0000256" key="10">
    <source>
        <dbReference type="ARBA" id="ARBA00022827"/>
    </source>
</evidence>
<comment type="cofactor">
    <cofactor evidence="1 19">
        <name>FAD</name>
        <dbReference type="ChEBI" id="CHEBI:57692"/>
    </cofactor>
</comment>
<dbReference type="InterPro" id="IPR016169">
    <property type="entry name" value="FAD-bd_PCMH_sub2"/>
</dbReference>
<sequence>MNLPSSSTTLANCTPKLGLLQRNTLGIESYAEQAIVISKSEQIPLLLQDIKAHGLPWQVLGGGSNVVLPSVLPGITLLIDIAGREVISSDRTETLIRVGAGEHWHDFVQWTLAQGFPGMENLALIPGTVGASPIQNIGAYGLEVAHFIENVQAFDTEKNGFVTLSNRECEFAYRDSYFKQNPNRFIITQVTFKLPKAWAPKLTYAELAKQFSNQSPTPLEIFNAVCAIRSSKLPDPKVLGNAGSFFQNPIVSEAQCTELAKQYPAIVSFPDAVGQRKLAAGWLIDQCGFKGKRIGPVGVYNKQALVLVNYGGGSAQDILGLAKQIQDKVQETFGVQLQIEPNIF</sequence>
<evidence type="ECO:0000256" key="11">
    <source>
        <dbReference type="ARBA" id="ARBA00022857"/>
    </source>
</evidence>
<dbReference type="GO" id="GO:0008360">
    <property type="term" value="P:regulation of cell shape"/>
    <property type="evidence" value="ECO:0007669"/>
    <property type="project" value="UniProtKB-KW"/>
</dbReference>
<evidence type="ECO:0000256" key="1">
    <source>
        <dbReference type="ARBA" id="ARBA00001974"/>
    </source>
</evidence>
<dbReference type="PANTHER" id="PTHR21071:SF4">
    <property type="entry name" value="UDP-N-ACETYLENOLPYRUVOYLGLUCOSAMINE REDUCTASE"/>
    <property type="match status" value="1"/>
</dbReference>
<evidence type="ECO:0000256" key="4">
    <source>
        <dbReference type="ARBA" id="ARBA00004752"/>
    </source>
</evidence>
<dbReference type="InterPro" id="IPR016166">
    <property type="entry name" value="FAD-bd_PCMH"/>
</dbReference>
<evidence type="ECO:0000256" key="5">
    <source>
        <dbReference type="ARBA" id="ARBA00012518"/>
    </source>
</evidence>
<evidence type="ECO:0000256" key="14">
    <source>
        <dbReference type="ARBA" id="ARBA00023002"/>
    </source>
</evidence>
<reference evidence="22" key="1">
    <citation type="submission" date="2018-06" db="EMBL/GenBank/DDBJ databases">
        <title>Description of a new Polynucleobacter species.</title>
        <authorList>
            <person name="Hahn M.W."/>
        </authorList>
    </citation>
    <scope>NUCLEOTIDE SEQUENCE [LARGE SCALE GENOMIC DNA]</scope>
    <source>
        <strain evidence="22">MG-25-Pas1-D2</strain>
    </source>
</reference>
<dbReference type="SUPFAM" id="SSF56176">
    <property type="entry name" value="FAD-binding/transporter-associated domain-like"/>
    <property type="match status" value="1"/>
</dbReference>
<dbReference type="InterPro" id="IPR036318">
    <property type="entry name" value="FAD-bd_PCMH-like_sf"/>
</dbReference>
<evidence type="ECO:0000256" key="16">
    <source>
        <dbReference type="ARBA" id="ARBA00023316"/>
    </source>
</evidence>
<keyword evidence="11 19" id="KW-0521">NADP</keyword>
<feature type="active site" evidence="19">
    <location>
        <position position="174"/>
    </location>
</feature>
<keyword evidence="8 19" id="KW-0132">Cell division</keyword>
<accession>A0A2Z4JS81</accession>
<evidence type="ECO:0000313" key="21">
    <source>
        <dbReference type="EMBL" id="AWW49172.1"/>
    </source>
</evidence>
<gene>
    <name evidence="19" type="primary">murB</name>
    <name evidence="21" type="ORF">Pas1_01545</name>
</gene>
<dbReference type="Gene3D" id="3.30.43.10">
    <property type="entry name" value="Uridine Diphospho-n-acetylenolpyruvylglucosamine Reductase, domain 2"/>
    <property type="match status" value="1"/>
</dbReference>
<dbReference type="GO" id="GO:0051301">
    <property type="term" value="P:cell division"/>
    <property type="evidence" value="ECO:0007669"/>
    <property type="project" value="UniProtKB-KW"/>
</dbReference>
<dbReference type="NCBIfam" id="TIGR00179">
    <property type="entry name" value="murB"/>
    <property type="match status" value="1"/>
</dbReference>
<dbReference type="PROSITE" id="PS51387">
    <property type="entry name" value="FAD_PCMH"/>
    <property type="match status" value="1"/>
</dbReference>
<dbReference type="Pfam" id="PF01565">
    <property type="entry name" value="FAD_binding_4"/>
    <property type="match status" value="1"/>
</dbReference>
<evidence type="ECO:0000256" key="7">
    <source>
        <dbReference type="ARBA" id="ARBA00022490"/>
    </source>
</evidence>
<dbReference type="InterPro" id="IPR003170">
    <property type="entry name" value="MurB"/>
</dbReference>
<evidence type="ECO:0000256" key="3">
    <source>
        <dbReference type="ARBA" id="ARBA00004496"/>
    </source>
</evidence>
<dbReference type="InterPro" id="IPR036635">
    <property type="entry name" value="MurB_C_sf"/>
</dbReference>
<dbReference type="SUPFAM" id="SSF56194">
    <property type="entry name" value="Uridine diphospho-N-Acetylenolpyruvylglucosamine reductase, MurB, C-terminal domain"/>
    <property type="match status" value="1"/>
</dbReference>
<protein>
    <recommendedName>
        <fullName evidence="6 19">UDP-N-acetylenolpyruvoylglucosamine reductase</fullName>
        <ecNumber evidence="5 19">1.3.1.98</ecNumber>
    </recommendedName>
    <alternativeName>
        <fullName evidence="17 19">UDP-N-acetylmuramate dehydrogenase</fullName>
    </alternativeName>
</protein>
<dbReference type="GO" id="GO:0071555">
    <property type="term" value="P:cell wall organization"/>
    <property type="evidence" value="ECO:0007669"/>
    <property type="project" value="UniProtKB-KW"/>
</dbReference>
<keyword evidence="12 19" id="KW-0133">Cell shape</keyword>
<evidence type="ECO:0000256" key="8">
    <source>
        <dbReference type="ARBA" id="ARBA00022618"/>
    </source>
</evidence>
<dbReference type="GO" id="GO:0009252">
    <property type="term" value="P:peptidoglycan biosynthetic process"/>
    <property type="evidence" value="ECO:0007669"/>
    <property type="project" value="UniProtKB-UniRule"/>
</dbReference>
<dbReference type="UniPathway" id="UPA00219"/>
<comment type="subcellular location">
    <subcellularLocation>
        <location evidence="3 19">Cytoplasm</location>
    </subcellularLocation>
</comment>
<keyword evidence="9 19" id="KW-0285">Flavoprotein</keyword>
<organism evidence="21 22">
    <name type="scientific">Polynucleobacter paneuropaeus</name>
    <dbReference type="NCBI Taxonomy" id="2527775"/>
    <lineage>
        <taxon>Bacteria</taxon>
        <taxon>Pseudomonadati</taxon>
        <taxon>Pseudomonadota</taxon>
        <taxon>Betaproteobacteria</taxon>
        <taxon>Burkholderiales</taxon>
        <taxon>Burkholderiaceae</taxon>
        <taxon>Polynucleobacter</taxon>
    </lineage>
</organism>
<comment type="similarity">
    <text evidence="19">Belongs to the MurB family.</text>
</comment>
<dbReference type="RefSeq" id="WP_112294284.1">
    <property type="nucleotide sequence ID" value="NZ_CBCSBS010000002.1"/>
</dbReference>
<dbReference type="GO" id="GO:0005829">
    <property type="term" value="C:cytosol"/>
    <property type="evidence" value="ECO:0007669"/>
    <property type="project" value="TreeGrafter"/>
</dbReference>
<dbReference type="NCBIfam" id="NF000755">
    <property type="entry name" value="PRK00046.1"/>
    <property type="match status" value="1"/>
</dbReference>
<evidence type="ECO:0000256" key="6">
    <source>
        <dbReference type="ARBA" id="ARBA00015188"/>
    </source>
</evidence>
<dbReference type="GO" id="GO:0071949">
    <property type="term" value="F:FAD binding"/>
    <property type="evidence" value="ECO:0007669"/>
    <property type="project" value="InterPro"/>
</dbReference>
<keyword evidence="10 19" id="KW-0274">FAD</keyword>
<evidence type="ECO:0000256" key="13">
    <source>
        <dbReference type="ARBA" id="ARBA00022984"/>
    </source>
</evidence>
<dbReference type="EMBL" id="CP030085">
    <property type="protein sequence ID" value="AWW49172.1"/>
    <property type="molecule type" value="Genomic_DNA"/>
</dbReference>
<name>A0A2Z4JS81_9BURK</name>
<dbReference type="NCBIfam" id="NF010478">
    <property type="entry name" value="PRK13903.1"/>
    <property type="match status" value="1"/>
</dbReference>
<comment type="pathway">
    <text evidence="4 19">Cell wall biogenesis; peptidoglycan biosynthesis.</text>
</comment>
<keyword evidence="15 19" id="KW-0131">Cell cycle</keyword>
<evidence type="ECO:0000259" key="20">
    <source>
        <dbReference type="PROSITE" id="PS51387"/>
    </source>
</evidence>
<dbReference type="Gene3D" id="3.30.465.10">
    <property type="match status" value="1"/>
</dbReference>
<dbReference type="PANTHER" id="PTHR21071">
    <property type="entry name" value="UDP-N-ACETYLENOLPYRUVOYLGLUCOSAMINE REDUCTASE"/>
    <property type="match status" value="1"/>
</dbReference>
<evidence type="ECO:0000256" key="19">
    <source>
        <dbReference type="HAMAP-Rule" id="MF_00037"/>
    </source>
</evidence>
<dbReference type="Pfam" id="PF02873">
    <property type="entry name" value="MurB_C"/>
    <property type="match status" value="1"/>
</dbReference>
<dbReference type="InterPro" id="IPR016167">
    <property type="entry name" value="FAD-bd_PCMH_sub1"/>
</dbReference>
<dbReference type="Gene3D" id="3.90.78.10">
    <property type="entry name" value="UDP-N-acetylenolpyruvoylglucosamine reductase, C-terminal domain"/>
    <property type="match status" value="1"/>
</dbReference>
<dbReference type="Proteomes" id="UP000248592">
    <property type="component" value="Chromosome"/>
</dbReference>
<feature type="active site" evidence="19">
    <location>
        <position position="340"/>
    </location>
</feature>
<comment type="function">
    <text evidence="2 19">Cell wall formation.</text>
</comment>
<feature type="domain" description="FAD-binding PCMH-type" evidence="20">
    <location>
        <begin position="27"/>
        <end position="197"/>
    </location>
</feature>
<dbReference type="AlphaFoldDB" id="A0A2Z4JS81"/>
<dbReference type="HAMAP" id="MF_00037">
    <property type="entry name" value="MurB"/>
    <property type="match status" value="1"/>
</dbReference>
<proteinExistence type="inferred from homology"/>
<evidence type="ECO:0000256" key="12">
    <source>
        <dbReference type="ARBA" id="ARBA00022960"/>
    </source>
</evidence>
<feature type="active site" description="Proton donor" evidence="19">
    <location>
        <position position="244"/>
    </location>
</feature>
<keyword evidence="7 19" id="KW-0963">Cytoplasm</keyword>
<dbReference type="InterPro" id="IPR006094">
    <property type="entry name" value="Oxid_FAD_bind_N"/>
</dbReference>
<evidence type="ECO:0000256" key="15">
    <source>
        <dbReference type="ARBA" id="ARBA00023306"/>
    </source>
</evidence>
<evidence type="ECO:0000256" key="2">
    <source>
        <dbReference type="ARBA" id="ARBA00003921"/>
    </source>
</evidence>
<dbReference type="EC" id="1.3.1.98" evidence="5 19"/>
<comment type="catalytic activity">
    <reaction evidence="18 19">
        <text>UDP-N-acetyl-alpha-D-muramate + NADP(+) = UDP-N-acetyl-3-O-(1-carboxyvinyl)-alpha-D-glucosamine + NADPH + H(+)</text>
        <dbReference type="Rhea" id="RHEA:12248"/>
        <dbReference type="ChEBI" id="CHEBI:15378"/>
        <dbReference type="ChEBI" id="CHEBI:57783"/>
        <dbReference type="ChEBI" id="CHEBI:58349"/>
        <dbReference type="ChEBI" id="CHEBI:68483"/>
        <dbReference type="ChEBI" id="CHEBI:70757"/>
        <dbReference type="EC" id="1.3.1.98"/>
    </reaction>
</comment>
<keyword evidence="13 19" id="KW-0573">Peptidoglycan synthesis</keyword>
<evidence type="ECO:0000256" key="17">
    <source>
        <dbReference type="ARBA" id="ARBA00031026"/>
    </source>
</evidence>
<keyword evidence="14 19" id="KW-0560">Oxidoreductase</keyword>
<dbReference type="GO" id="GO:0008762">
    <property type="term" value="F:UDP-N-acetylmuramate dehydrogenase activity"/>
    <property type="evidence" value="ECO:0007669"/>
    <property type="project" value="UniProtKB-UniRule"/>
</dbReference>
<dbReference type="InterPro" id="IPR011601">
    <property type="entry name" value="MurB_C"/>
</dbReference>
<keyword evidence="16 19" id="KW-0961">Cell wall biogenesis/degradation</keyword>
<evidence type="ECO:0000256" key="18">
    <source>
        <dbReference type="ARBA" id="ARBA00048914"/>
    </source>
</evidence>